<evidence type="ECO:0000313" key="4">
    <source>
        <dbReference type="EMBL" id="KAJ4478512.1"/>
    </source>
</evidence>
<feature type="compositionally biased region" description="Basic and acidic residues" evidence="1">
    <location>
        <begin position="304"/>
        <end position="314"/>
    </location>
</feature>
<organism evidence="4 6">
    <name type="scientific">Lentinula aciculospora</name>
    <dbReference type="NCBI Taxonomy" id="153920"/>
    <lineage>
        <taxon>Eukaryota</taxon>
        <taxon>Fungi</taxon>
        <taxon>Dikarya</taxon>
        <taxon>Basidiomycota</taxon>
        <taxon>Agaricomycotina</taxon>
        <taxon>Agaricomycetes</taxon>
        <taxon>Agaricomycetidae</taxon>
        <taxon>Agaricales</taxon>
        <taxon>Marasmiineae</taxon>
        <taxon>Omphalotaceae</taxon>
        <taxon>Lentinula</taxon>
    </lineage>
</organism>
<feature type="compositionally biased region" description="Polar residues" evidence="1">
    <location>
        <begin position="660"/>
        <end position="675"/>
    </location>
</feature>
<comment type="caution">
    <text evidence="4">The sequence shown here is derived from an EMBL/GenBank/DDBJ whole genome shotgun (WGS) entry which is preliminary data.</text>
</comment>
<dbReference type="InterPro" id="IPR025554">
    <property type="entry name" value="DUF4140"/>
</dbReference>
<protein>
    <recommendedName>
        <fullName evidence="7">Mucoidy inhibitor A</fullName>
    </recommendedName>
</protein>
<gene>
    <name evidence="5" type="ORF">J3R30DRAFT_3430139</name>
    <name evidence="4" type="ORF">J3R30DRAFT_3482745</name>
</gene>
<feature type="region of interest" description="Disordered" evidence="1">
    <location>
        <begin position="564"/>
        <end position="606"/>
    </location>
</feature>
<feature type="compositionally biased region" description="Low complexity" evidence="1">
    <location>
        <begin position="695"/>
        <end position="712"/>
    </location>
</feature>
<dbReference type="OrthoDB" id="10068793at2759"/>
<feature type="region of interest" description="Disordered" evidence="1">
    <location>
        <begin position="302"/>
        <end position="351"/>
    </location>
</feature>
<dbReference type="EMBL" id="JAOTPV010000009">
    <property type="protein sequence ID" value="KAJ4478512.1"/>
    <property type="molecule type" value="Genomic_DNA"/>
</dbReference>
<sequence length="783" mass="85024">MATLPTDYAANTITLVSLKDSKLVHVSLYTGRAEIHRQFKFQVLKGHNHLYITGLPNVIEQESLRVQGHGNATIHDVSLSTTPAQPTNTTSPNLQELITRKDLLRGDIHRVRTSSRALETYIGSMSVHDVPLYEVGSFLETYNLHGSKLDAELAKLKNEEDEIYKEIQIEKDRIAAENSSASNGGTLGMQASIGLFAENECQIELELVYAVFSANWEAVYDIRVNLESKDHPLTLIYKASIVQNTGEDWSNVPLTLETATPSYGVQIPTLNSLKLSTYRRSHRAQPVITTYPIPATVISRSHSRSPELRLDRTRSRSPSPEYYRGQRRGSSSSSPSRRSHTPSPQRVIIAPASAPATRALDTLGLKVTSKGDGRFNHSVFQVPGLISVPCDGMAHKVTIVELKEELETKLLWFAVPKVDTRVHLNSKIKNTSDYAVIPGKASVYVDGTFIARTDVPASGPDETFDCSLGLDSSIKITYHPMSSKITHRTPFTGFTGINSLSTFGTTKTTTTLYSQRITVVNTKRVGIDAMKILDRVPVSEDERIKVKILKPAELTQSIVRTILNGKKKGSPGQTQSHTQARHEAGSETATIKGSNPKRIDDAGSLASSNTSLTIGKRFSSMRIPFGVNSSRKSQDGFSGVPLSSEPGLTDGEKGVFLPSPSATHTPQASLTNRPNPGTHIVAQWDGADADTQPFLSSPSNGNANGSDDSNLNITTESSKSTVVVGSGAGKAGDGVDNDVGTRLGNDGKMNWLLYDIGPQGTVNLVLEWEVSAASNLEVVEWEA</sequence>
<dbReference type="EMBL" id="JAOTPV010000002">
    <property type="protein sequence ID" value="KAJ4487649.1"/>
    <property type="molecule type" value="Genomic_DNA"/>
</dbReference>
<evidence type="ECO:0000256" key="1">
    <source>
        <dbReference type="SAM" id="MobiDB-lite"/>
    </source>
</evidence>
<accession>A0A9W9DNT5</accession>
<feature type="domain" description="DUF4139" evidence="2">
    <location>
        <begin position="205"/>
        <end position="576"/>
    </location>
</feature>
<dbReference type="PANTHER" id="PTHR31005:SF8">
    <property type="entry name" value="DUF4139 DOMAIN-CONTAINING PROTEIN"/>
    <property type="match status" value="1"/>
</dbReference>
<feature type="region of interest" description="Disordered" evidence="1">
    <location>
        <begin position="627"/>
        <end position="738"/>
    </location>
</feature>
<feature type="domain" description="DUF4140" evidence="3">
    <location>
        <begin position="26"/>
        <end position="123"/>
    </location>
</feature>
<dbReference type="Proteomes" id="UP001150266">
    <property type="component" value="Unassembled WGS sequence"/>
</dbReference>
<evidence type="ECO:0000313" key="5">
    <source>
        <dbReference type="EMBL" id="KAJ4487649.1"/>
    </source>
</evidence>
<reference evidence="4" key="1">
    <citation type="submission" date="2022-08" db="EMBL/GenBank/DDBJ databases">
        <title>A Global Phylogenomic Analysis of the Shiitake Genus Lentinula.</title>
        <authorList>
            <consortium name="DOE Joint Genome Institute"/>
            <person name="Sierra-Patev S."/>
            <person name="Min B."/>
            <person name="Naranjo-Ortiz M."/>
            <person name="Looney B."/>
            <person name="Konkel Z."/>
            <person name="Slot J.C."/>
            <person name="Sakamoto Y."/>
            <person name="Steenwyk J.L."/>
            <person name="Rokas A."/>
            <person name="Carro J."/>
            <person name="Camarero S."/>
            <person name="Ferreira P."/>
            <person name="Molpeceres G."/>
            <person name="Ruiz-Duenas F.J."/>
            <person name="Serrano A."/>
            <person name="Henrissat B."/>
            <person name="Drula E."/>
            <person name="Hughes K.W."/>
            <person name="Mata J.L."/>
            <person name="Ishikawa N.K."/>
            <person name="Vargas-Isla R."/>
            <person name="Ushijima S."/>
            <person name="Smith C.A."/>
            <person name="Ahrendt S."/>
            <person name="Andreopoulos W."/>
            <person name="He G."/>
            <person name="Labutti K."/>
            <person name="Lipzen A."/>
            <person name="Ng V."/>
            <person name="Riley R."/>
            <person name="Sandor L."/>
            <person name="Barry K."/>
            <person name="Martinez A.T."/>
            <person name="Xiao Y."/>
            <person name="Gibbons J.G."/>
            <person name="Terashima K."/>
            <person name="Grigoriev I.V."/>
            <person name="Hibbett D.S."/>
        </authorList>
    </citation>
    <scope>NUCLEOTIDE SEQUENCE</scope>
    <source>
        <strain evidence="4">JLM2183</strain>
    </source>
</reference>
<name>A0A9W9DNT5_9AGAR</name>
<dbReference type="InterPro" id="IPR011935">
    <property type="entry name" value="CHP02231"/>
</dbReference>
<feature type="compositionally biased region" description="Low complexity" evidence="1">
    <location>
        <begin position="328"/>
        <end position="346"/>
    </location>
</feature>
<dbReference type="Pfam" id="PF13598">
    <property type="entry name" value="DUF4139"/>
    <property type="match status" value="1"/>
</dbReference>
<evidence type="ECO:0000313" key="6">
    <source>
        <dbReference type="Proteomes" id="UP001150266"/>
    </source>
</evidence>
<proteinExistence type="predicted"/>
<dbReference type="InterPro" id="IPR037291">
    <property type="entry name" value="DUF4139"/>
</dbReference>
<keyword evidence="6" id="KW-1185">Reference proteome</keyword>
<evidence type="ECO:0000259" key="3">
    <source>
        <dbReference type="Pfam" id="PF13600"/>
    </source>
</evidence>
<evidence type="ECO:0008006" key="7">
    <source>
        <dbReference type="Google" id="ProtNLM"/>
    </source>
</evidence>
<dbReference type="PANTHER" id="PTHR31005">
    <property type="entry name" value="DUF4139 DOMAIN-CONTAINING PROTEIN"/>
    <property type="match status" value="1"/>
</dbReference>
<feature type="compositionally biased region" description="Polar residues" evidence="1">
    <location>
        <begin position="713"/>
        <end position="723"/>
    </location>
</feature>
<evidence type="ECO:0000259" key="2">
    <source>
        <dbReference type="Pfam" id="PF13598"/>
    </source>
</evidence>
<dbReference type="Pfam" id="PF13600">
    <property type="entry name" value="DUF4140"/>
    <property type="match status" value="1"/>
</dbReference>
<dbReference type="NCBIfam" id="TIGR02231">
    <property type="entry name" value="mucoidy inhibitor MuiA family protein"/>
    <property type="match status" value="1"/>
</dbReference>
<dbReference type="AlphaFoldDB" id="A0A9W9DNT5"/>